<evidence type="ECO:0000256" key="8">
    <source>
        <dbReference type="ARBA" id="ARBA00023136"/>
    </source>
</evidence>
<evidence type="ECO:0008006" key="12">
    <source>
        <dbReference type="Google" id="ProtNLM"/>
    </source>
</evidence>
<gene>
    <name evidence="11" type="ORF">FJAP1339_LOCUS5234</name>
</gene>
<dbReference type="PANTHER" id="PTHR12692:SF0">
    <property type="entry name" value="GH11935P"/>
    <property type="match status" value="1"/>
</dbReference>
<feature type="chain" id="PRO_5031497279" description="Magnesium transporter protein 1" evidence="10">
    <location>
        <begin position="27"/>
        <end position="340"/>
    </location>
</feature>
<dbReference type="GO" id="GO:0008250">
    <property type="term" value="C:oligosaccharyltransferase complex"/>
    <property type="evidence" value="ECO:0007669"/>
    <property type="project" value="TreeGrafter"/>
</dbReference>
<dbReference type="InterPro" id="IPR036249">
    <property type="entry name" value="Thioredoxin-like_sf"/>
</dbReference>
<comment type="subcellular location">
    <subcellularLocation>
        <location evidence="2">Endoplasmic reticulum membrane</location>
        <topology evidence="2">Multi-pass membrane protein</topology>
    </subcellularLocation>
</comment>
<feature type="transmembrane region" description="Helical" evidence="9">
    <location>
        <begin position="193"/>
        <end position="215"/>
    </location>
</feature>
<protein>
    <recommendedName>
        <fullName evidence="12">Magnesium transporter protein 1</fullName>
    </recommendedName>
</protein>
<feature type="transmembrane region" description="Helical" evidence="9">
    <location>
        <begin position="279"/>
        <end position="299"/>
    </location>
</feature>
<sequence>MFKKTRINVILCMVIILTVIFTPCSPKSPVTGDTKRAQLATMSRKSLDNTVSLDDTSFDFYVANKPRPYGTIVFFTARATKYKCSVCREMEAEYSVLASSYRAHVANAGARNPPTFFTVVDVDGARATFQNYAFQQVPQLLYIPPYSGQESKYVVDKKRAFGFTSKPTAEDLATWLHTQTGDRVHIVRSTTRAVLTLVLLAVGAACLARPIIHRLPTIINLLRNKMLWLLVSLGMYTCSISGMIYDIIRNPAPFFMNHQTGQIVFFHPQANSQFVVEGFIIGGLNLGCALSVIVLATYVPKIKHTQNRSTAIGICTMAFVCLFYTVMSLYRSKNKWYMRI</sequence>
<name>A0A7S2UY50_9STRA</name>
<comment type="similarity">
    <text evidence="3">Belongs to the OST3/OST6 family.</text>
</comment>
<evidence type="ECO:0000256" key="7">
    <source>
        <dbReference type="ARBA" id="ARBA00022989"/>
    </source>
</evidence>
<accession>A0A7S2UY50</accession>
<keyword evidence="8 9" id="KW-0472">Membrane</keyword>
<keyword evidence="4 9" id="KW-0812">Transmembrane</keyword>
<comment type="function">
    <text evidence="1">Subunit of the oligosaccharyl transferase (OST) complex that catalyzes the initial transfer of a defined glycan (Glc(3)Man(9)GlcNAc(2) in eukaryotes) from the lipid carrier dolichol-pyrophosphate to an asparagine residue within an Asn-X-Ser/Thr consensus motif in nascent polypeptide chains, the first step in protein N-glycosylation. N-glycosylation occurs cotranslationally and the complex associates with the Sec61 complex at the channel-forming translocon complex that mediates protein translocation across the endoplasmic reticulum (ER). All subunits are required for a maximal enzyme activity.</text>
</comment>
<evidence type="ECO:0000256" key="2">
    <source>
        <dbReference type="ARBA" id="ARBA00004477"/>
    </source>
</evidence>
<keyword evidence="6" id="KW-0256">Endoplasmic reticulum</keyword>
<keyword evidence="5 10" id="KW-0732">Signal</keyword>
<dbReference type="Gene3D" id="3.40.30.10">
    <property type="entry name" value="Glutaredoxin"/>
    <property type="match status" value="1"/>
</dbReference>
<feature type="signal peptide" evidence="10">
    <location>
        <begin position="1"/>
        <end position="26"/>
    </location>
</feature>
<dbReference type="Pfam" id="PF04756">
    <property type="entry name" value="OST3_OST6"/>
    <property type="match status" value="1"/>
</dbReference>
<evidence type="ECO:0000256" key="4">
    <source>
        <dbReference type="ARBA" id="ARBA00022692"/>
    </source>
</evidence>
<feature type="transmembrane region" description="Helical" evidence="9">
    <location>
        <begin position="311"/>
        <end position="330"/>
    </location>
</feature>
<evidence type="ECO:0000256" key="10">
    <source>
        <dbReference type="SAM" id="SignalP"/>
    </source>
</evidence>
<dbReference type="PANTHER" id="PTHR12692">
    <property type="entry name" value="DOLICHYL-DIPHOSPHOOLIGOSACCHARIDE--PROTEIN GLYCOSYLTRANSFERASE-RELATED"/>
    <property type="match status" value="1"/>
</dbReference>
<evidence type="ECO:0000256" key="6">
    <source>
        <dbReference type="ARBA" id="ARBA00022824"/>
    </source>
</evidence>
<dbReference type="EMBL" id="HBHR01010866">
    <property type="protein sequence ID" value="CAD9862702.1"/>
    <property type="molecule type" value="Transcribed_RNA"/>
</dbReference>
<dbReference type="InterPro" id="IPR021149">
    <property type="entry name" value="OligosaccharylTrfase_OST3/OST6"/>
</dbReference>
<organism evidence="11">
    <name type="scientific">Fibrocapsa japonica</name>
    <dbReference type="NCBI Taxonomy" id="94617"/>
    <lineage>
        <taxon>Eukaryota</taxon>
        <taxon>Sar</taxon>
        <taxon>Stramenopiles</taxon>
        <taxon>Ochrophyta</taxon>
        <taxon>Raphidophyceae</taxon>
        <taxon>Chattonellales</taxon>
        <taxon>Chattonellaceae</taxon>
        <taxon>Fibrocapsa</taxon>
    </lineage>
</organism>
<evidence type="ECO:0000256" key="1">
    <source>
        <dbReference type="ARBA" id="ARBA00002791"/>
    </source>
</evidence>
<evidence type="ECO:0000256" key="5">
    <source>
        <dbReference type="ARBA" id="ARBA00022729"/>
    </source>
</evidence>
<evidence type="ECO:0000313" key="11">
    <source>
        <dbReference type="EMBL" id="CAD9862702.1"/>
    </source>
</evidence>
<dbReference type="SUPFAM" id="SSF52833">
    <property type="entry name" value="Thioredoxin-like"/>
    <property type="match status" value="1"/>
</dbReference>
<dbReference type="AlphaFoldDB" id="A0A7S2UY50"/>
<dbReference type="GO" id="GO:0018279">
    <property type="term" value="P:protein N-linked glycosylation via asparagine"/>
    <property type="evidence" value="ECO:0007669"/>
    <property type="project" value="TreeGrafter"/>
</dbReference>
<feature type="transmembrane region" description="Helical" evidence="9">
    <location>
        <begin position="227"/>
        <end position="248"/>
    </location>
</feature>
<keyword evidence="7 9" id="KW-1133">Transmembrane helix</keyword>
<evidence type="ECO:0000256" key="3">
    <source>
        <dbReference type="ARBA" id="ARBA00009561"/>
    </source>
</evidence>
<evidence type="ECO:0000256" key="9">
    <source>
        <dbReference type="SAM" id="Phobius"/>
    </source>
</evidence>
<reference evidence="11" key="1">
    <citation type="submission" date="2021-01" db="EMBL/GenBank/DDBJ databases">
        <authorList>
            <person name="Corre E."/>
            <person name="Pelletier E."/>
            <person name="Niang G."/>
            <person name="Scheremetjew M."/>
            <person name="Finn R."/>
            <person name="Kale V."/>
            <person name="Holt S."/>
            <person name="Cochrane G."/>
            <person name="Meng A."/>
            <person name="Brown T."/>
            <person name="Cohen L."/>
        </authorList>
    </citation>
    <scope>NUCLEOTIDE SEQUENCE</scope>
    <source>
        <strain evidence="11">CCMP1661</strain>
    </source>
</reference>
<proteinExistence type="inferred from homology"/>